<dbReference type="Proteomes" id="UP000240830">
    <property type="component" value="Unassembled WGS sequence"/>
</dbReference>
<sequence>MAKTQPTTGFGTSQPSYFKLDNYSKYFNVTTEEVVQRVMSVVTMRESFLEDLAGRLDLYGPAWIAITLAVAIFMVSTSGNFFPHLGKPTDLHSLSSALCLLSCHLLIVCFGGWTVLKWLGADSLHATELTTLVGYSLLLFYPILVGLGGLFSFRRWLCFRFGS</sequence>
<keyword evidence="1" id="KW-0472">Membrane</keyword>
<evidence type="ECO:0000313" key="3">
    <source>
        <dbReference type="Proteomes" id="UP000240830"/>
    </source>
</evidence>
<dbReference type="AlphaFoldDB" id="A0A2H9TIY4"/>
<feature type="transmembrane region" description="Helical" evidence="1">
    <location>
        <begin position="62"/>
        <end position="82"/>
    </location>
</feature>
<dbReference type="EMBL" id="MTSL01000164">
    <property type="protein sequence ID" value="PJF17721.1"/>
    <property type="molecule type" value="Genomic_DNA"/>
</dbReference>
<proteinExistence type="predicted"/>
<dbReference type="PANTHER" id="PTHR12822">
    <property type="entry name" value="PROTEIN YIPF"/>
    <property type="match status" value="1"/>
</dbReference>
<keyword evidence="3" id="KW-1185">Reference proteome</keyword>
<gene>
    <name evidence="2" type="ORF">PSACC_02462</name>
</gene>
<accession>A0A2H9TIY4</accession>
<dbReference type="GO" id="GO:0016192">
    <property type="term" value="P:vesicle-mediated transport"/>
    <property type="evidence" value="ECO:0007669"/>
    <property type="project" value="InterPro"/>
</dbReference>
<reference evidence="2 3" key="1">
    <citation type="submission" date="2016-10" db="EMBL/GenBank/DDBJ databases">
        <title>The genome of Paramicrosporidium saccamoebae is the missing link in understanding Cryptomycota and Microsporidia evolution.</title>
        <authorList>
            <person name="Quandt C.A."/>
            <person name="Beaudet D."/>
            <person name="Corsaro D."/>
            <person name="Michel R."/>
            <person name="Corradi N."/>
            <person name="James T."/>
        </authorList>
    </citation>
    <scope>NUCLEOTIDE SEQUENCE [LARGE SCALE GENOMIC DNA]</scope>
    <source>
        <strain evidence="2 3">KSL3</strain>
    </source>
</reference>
<dbReference type="GO" id="GO:0005794">
    <property type="term" value="C:Golgi apparatus"/>
    <property type="evidence" value="ECO:0007669"/>
    <property type="project" value="InterPro"/>
</dbReference>
<keyword evidence="1" id="KW-1133">Transmembrane helix</keyword>
<dbReference type="OrthoDB" id="10256463at2759"/>
<comment type="caution">
    <text evidence="2">The sequence shown here is derived from an EMBL/GenBank/DDBJ whole genome shotgun (WGS) entry which is preliminary data.</text>
</comment>
<feature type="transmembrane region" description="Helical" evidence="1">
    <location>
        <begin position="94"/>
        <end position="113"/>
    </location>
</feature>
<dbReference type="InterPro" id="IPR039765">
    <property type="entry name" value="Yip5/YIPF1/YIPF2"/>
</dbReference>
<feature type="transmembrane region" description="Helical" evidence="1">
    <location>
        <begin position="133"/>
        <end position="153"/>
    </location>
</feature>
<protein>
    <submittedName>
        <fullName evidence="2">Protein YIPF</fullName>
    </submittedName>
</protein>
<name>A0A2H9TIY4_9FUNG</name>
<dbReference type="PANTHER" id="PTHR12822:SF2">
    <property type="entry name" value="PROTEIN YIPF"/>
    <property type="match status" value="1"/>
</dbReference>
<evidence type="ECO:0000313" key="2">
    <source>
        <dbReference type="EMBL" id="PJF17721.1"/>
    </source>
</evidence>
<dbReference type="STRING" id="1246581.A0A2H9TIY4"/>
<organism evidence="2 3">
    <name type="scientific">Paramicrosporidium saccamoebae</name>
    <dbReference type="NCBI Taxonomy" id="1246581"/>
    <lineage>
        <taxon>Eukaryota</taxon>
        <taxon>Fungi</taxon>
        <taxon>Fungi incertae sedis</taxon>
        <taxon>Cryptomycota</taxon>
        <taxon>Cryptomycota incertae sedis</taxon>
        <taxon>Paramicrosporidium</taxon>
    </lineage>
</organism>
<evidence type="ECO:0000256" key="1">
    <source>
        <dbReference type="SAM" id="Phobius"/>
    </source>
</evidence>
<keyword evidence="1" id="KW-0812">Transmembrane</keyword>
<dbReference type="GO" id="GO:0031267">
    <property type="term" value="F:small GTPase binding"/>
    <property type="evidence" value="ECO:0007669"/>
    <property type="project" value="InterPro"/>
</dbReference>